<feature type="transmembrane region" description="Helical" evidence="2">
    <location>
        <begin position="60"/>
        <end position="82"/>
    </location>
</feature>
<organism evidence="3 4">
    <name type="scientific">Symbiodinium natans</name>
    <dbReference type="NCBI Taxonomy" id="878477"/>
    <lineage>
        <taxon>Eukaryota</taxon>
        <taxon>Sar</taxon>
        <taxon>Alveolata</taxon>
        <taxon>Dinophyceae</taxon>
        <taxon>Suessiales</taxon>
        <taxon>Symbiodiniaceae</taxon>
        <taxon>Symbiodinium</taxon>
    </lineage>
</organism>
<keyword evidence="2" id="KW-1133">Transmembrane helix</keyword>
<keyword evidence="4" id="KW-1185">Reference proteome</keyword>
<evidence type="ECO:0000313" key="3">
    <source>
        <dbReference type="EMBL" id="CAE7266371.1"/>
    </source>
</evidence>
<dbReference type="Proteomes" id="UP000604046">
    <property type="component" value="Unassembled WGS sequence"/>
</dbReference>
<feature type="transmembrane region" description="Helical" evidence="2">
    <location>
        <begin position="35"/>
        <end position="54"/>
    </location>
</feature>
<accession>A0A812MHA0</accession>
<keyword evidence="2" id="KW-0812">Transmembrane</keyword>
<name>A0A812MHA0_9DINO</name>
<dbReference type="AlphaFoldDB" id="A0A812MHA0"/>
<feature type="compositionally biased region" description="Acidic residues" evidence="1">
    <location>
        <begin position="497"/>
        <end position="508"/>
    </location>
</feature>
<feature type="transmembrane region" description="Helical" evidence="2">
    <location>
        <begin position="94"/>
        <end position="115"/>
    </location>
</feature>
<reference evidence="3" key="1">
    <citation type="submission" date="2021-02" db="EMBL/GenBank/DDBJ databases">
        <authorList>
            <person name="Dougan E. K."/>
            <person name="Rhodes N."/>
            <person name="Thang M."/>
            <person name="Chan C."/>
        </authorList>
    </citation>
    <scope>NUCLEOTIDE SEQUENCE</scope>
</reference>
<keyword evidence="2" id="KW-0472">Membrane</keyword>
<feature type="transmembrane region" description="Helical" evidence="2">
    <location>
        <begin position="285"/>
        <end position="306"/>
    </location>
</feature>
<protein>
    <submittedName>
        <fullName evidence="3">Uncharacterized protein</fullName>
    </submittedName>
</protein>
<sequence>MQKPRPTQDTADSFARGAKLLVAQASLKRSGLWKLWRALEVFVGICFFGFAPLVAHWFLWYPLVVVLYIVPAASQYGIRMLLRIPVLAILTKGLGAQVAALFRTALLLVILFLFASAQLVQQGDGWQTVELLYMGIGTAFYTLMTKADSTWRLSQLNEFWMFLWVPRGVTAKWLVQVSIVVFACLLCLYWICLIFSILRGCAFRLRHRGEAPSPSVNQSREQSVRELLQRHPDEFRRVGDGSIRPMVPFTWPWRSTGLWQRVALVLFDVALDLNTIFAFMFARHYFFAVCMTFVVVQSLCKQLSVIKPWRLRQVIRESSERGLLHEDLLDFLEEEQRSEAFFCGCITAYSIPFVVSTAIQMLVQLGSMSLSIWLFAGYAVRLCDIEDDDAAEDLQPLAGDGPELTEAAVDDAQVAQEQEDLQSEKTGATVGDVRLEVFSRQASEEEVRTKPLPQILGVAAEVREAVKLPEAPDSPITHPAATNAKAVPAETLMGSNEENEQCLVDDEAGQSSTVGAEAGLGTKSRRTKASKVQKKGKGEASRRTRSKPSTATDAD</sequence>
<feature type="transmembrane region" description="Helical" evidence="2">
    <location>
        <begin position="173"/>
        <end position="198"/>
    </location>
</feature>
<evidence type="ECO:0000256" key="1">
    <source>
        <dbReference type="SAM" id="MobiDB-lite"/>
    </source>
</evidence>
<comment type="caution">
    <text evidence="3">The sequence shown here is derived from an EMBL/GenBank/DDBJ whole genome shotgun (WGS) entry which is preliminary data.</text>
</comment>
<evidence type="ECO:0000313" key="4">
    <source>
        <dbReference type="Proteomes" id="UP000604046"/>
    </source>
</evidence>
<proteinExistence type="predicted"/>
<feature type="compositionally biased region" description="Basic residues" evidence="1">
    <location>
        <begin position="523"/>
        <end position="535"/>
    </location>
</feature>
<feature type="region of interest" description="Disordered" evidence="1">
    <location>
        <begin position="493"/>
        <end position="555"/>
    </location>
</feature>
<gene>
    <name evidence="3" type="ORF">SNAT2548_LOCUS14097</name>
</gene>
<dbReference type="EMBL" id="CAJNDS010001580">
    <property type="protein sequence ID" value="CAE7266371.1"/>
    <property type="molecule type" value="Genomic_DNA"/>
</dbReference>
<evidence type="ECO:0000256" key="2">
    <source>
        <dbReference type="SAM" id="Phobius"/>
    </source>
</evidence>